<dbReference type="GeneID" id="11504813"/>
<dbReference type="Proteomes" id="UP000005627">
    <property type="component" value="Chromosome 7"/>
</dbReference>
<keyword evidence="7" id="KW-1133">Transmembrane helix</keyword>
<dbReference type="PANTHER" id="PTHR31121">
    <property type="entry name" value="ALPHA-1,2 MANNOSYLTRANSFERASE KTR1"/>
    <property type="match status" value="1"/>
</dbReference>
<evidence type="ECO:0000256" key="6">
    <source>
        <dbReference type="PIRSR" id="PIRSR018153-1"/>
    </source>
</evidence>
<dbReference type="SUPFAM" id="SSF53448">
    <property type="entry name" value="Nucleotide-diphospho-sugar transferases"/>
    <property type="match status" value="1"/>
</dbReference>
<evidence type="ECO:0000256" key="2">
    <source>
        <dbReference type="ARBA" id="ARBA00007677"/>
    </source>
</evidence>
<dbReference type="GO" id="GO:0000032">
    <property type="term" value="P:cell wall mannoprotein biosynthetic process"/>
    <property type="evidence" value="ECO:0007669"/>
    <property type="project" value="TreeGrafter"/>
</dbReference>
<keyword evidence="9" id="KW-1185">Reference proteome</keyword>
<organism evidence="8 9">
    <name type="scientific">Torulaspora delbrueckii</name>
    <name type="common">Yeast</name>
    <name type="synonym">Candida colliculosa</name>
    <dbReference type="NCBI Taxonomy" id="4950"/>
    <lineage>
        <taxon>Eukaryota</taxon>
        <taxon>Fungi</taxon>
        <taxon>Dikarya</taxon>
        <taxon>Ascomycota</taxon>
        <taxon>Saccharomycotina</taxon>
        <taxon>Saccharomycetes</taxon>
        <taxon>Saccharomycetales</taxon>
        <taxon>Saccharomycetaceae</taxon>
        <taxon>Torulaspora</taxon>
    </lineage>
</organism>
<dbReference type="GO" id="GO:0016020">
    <property type="term" value="C:membrane"/>
    <property type="evidence" value="ECO:0007669"/>
    <property type="project" value="UniProtKB-SubCell"/>
</dbReference>
<evidence type="ECO:0000256" key="5">
    <source>
        <dbReference type="ARBA" id="ARBA00022968"/>
    </source>
</evidence>
<feature type="active site" description="Nucleophile" evidence="6">
    <location>
        <position position="354"/>
    </location>
</feature>
<protein>
    <recommendedName>
        <fullName evidence="10">Mannosyltransferase</fullName>
    </recommendedName>
</protein>
<reference evidence="8 9" key="1">
    <citation type="journal article" date="2011" name="Proc. Natl. Acad. Sci. U.S.A.">
        <title>Evolutionary erosion of yeast sex chromosomes by mating-type switching accidents.</title>
        <authorList>
            <person name="Gordon J.L."/>
            <person name="Armisen D."/>
            <person name="Proux-Wera E."/>
            <person name="Oheigeartaigh S.S."/>
            <person name="Byrne K.P."/>
            <person name="Wolfe K.H."/>
        </authorList>
    </citation>
    <scope>NUCLEOTIDE SEQUENCE [LARGE SCALE GENOMIC DNA]</scope>
    <source>
        <strain evidence="9">ATCC 10662 / CBS 1146 / NBRC 0425 / NCYC 2629 / NRRL Y-866</strain>
    </source>
</reference>
<dbReference type="RefSeq" id="XP_003682808.1">
    <property type="nucleotide sequence ID" value="XM_003682760.1"/>
</dbReference>
<dbReference type="GO" id="GO:0000026">
    <property type="term" value="F:alpha-1,2-mannosyltransferase activity"/>
    <property type="evidence" value="ECO:0007669"/>
    <property type="project" value="TreeGrafter"/>
</dbReference>
<comment type="subcellular location">
    <subcellularLocation>
        <location evidence="1">Membrane</location>
        <topology evidence="1">Single-pass type II membrane protein</topology>
    </subcellularLocation>
</comment>
<evidence type="ECO:0008006" key="10">
    <source>
        <dbReference type="Google" id="ProtNLM"/>
    </source>
</evidence>
<dbReference type="eggNOG" id="KOG4472">
    <property type="taxonomic scope" value="Eukaryota"/>
</dbReference>
<keyword evidence="4" id="KW-0808">Transferase</keyword>
<gene>
    <name evidence="8" type="primary">TDEL0G02300</name>
    <name evidence="8" type="ORF">TDEL_0G02300</name>
</gene>
<dbReference type="InterPro" id="IPR029044">
    <property type="entry name" value="Nucleotide-diphossugar_trans"/>
</dbReference>
<keyword evidence="7" id="KW-0472">Membrane</keyword>
<dbReference type="EMBL" id="HE616748">
    <property type="protein sequence ID" value="CCE93597.1"/>
    <property type="molecule type" value="Genomic_DNA"/>
</dbReference>
<comment type="similarity">
    <text evidence="2">Belongs to the glycosyltransferase 15 family.</text>
</comment>
<evidence type="ECO:0000256" key="4">
    <source>
        <dbReference type="ARBA" id="ARBA00022679"/>
    </source>
</evidence>
<dbReference type="InParanoid" id="G8ZYX2"/>
<keyword evidence="7" id="KW-0812">Transmembrane</keyword>
<dbReference type="AlphaFoldDB" id="G8ZYX2"/>
<keyword evidence="5" id="KW-0735">Signal-anchor</keyword>
<dbReference type="FunCoup" id="G8ZYX2">
    <property type="interactions" value="53"/>
</dbReference>
<dbReference type="Gene3D" id="3.90.550.10">
    <property type="entry name" value="Spore Coat Polysaccharide Biosynthesis Protein SpsA, Chain A"/>
    <property type="match status" value="1"/>
</dbReference>
<dbReference type="PIRSF" id="PIRSF018153">
    <property type="entry name" value="Glyco_trans_15"/>
    <property type="match status" value="1"/>
</dbReference>
<keyword evidence="3" id="KW-0328">Glycosyltransferase</keyword>
<dbReference type="GO" id="GO:0005794">
    <property type="term" value="C:Golgi apparatus"/>
    <property type="evidence" value="ECO:0007669"/>
    <property type="project" value="TreeGrafter"/>
</dbReference>
<dbReference type="PANTHER" id="PTHR31121:SF2">
    <property type="entry name" value="MANNOSYLTRANSFERASE KTR5-RELATED"/>
    <property type="match status" value="1"/>
</dbReference>
<accession>G8ZYX2</accession>
<dbReference type="HOGENOM" id="CLU_024327_2_0_1"/>
<evidence type="ECO:0000256" key="3">
    <source>
        <dbReference type="ARBA" id="ARBA00022676"/>
    </source>
</evidence>
<evidence type="ECO:0000256" key="1">
    <source>
        <dbReference type="ARBA" id="ARBA00004606"/>
    </source>
</evidence>
<dbReference type="InterPro" id="IPR002685">
    <property type="entry name" value="Glyco_trans_15"/>
</dbReference>
<sequence>MLRVSIKFRRLRDRLMRCNAITLCIVLAIVTVTVVIRGLTNGDEDDWFKFSNEDISAPSDSVFFEGCIDTHEYLRDDQYQKMNASFVMLTRNEELNDVIKSVRSIEEHFNQWFQYPYVFLNDVPFSEEFQTRLRSESRASMEFGTLNKLDWEFPEKIRESFAFQHALNDQGDRGIMYGSEESYHKMCRFYSGLFYKHPLVQKFEWYWRLEPDVEFFCDITYDPFLEMARTNKKYGFTVILPELYWTVANLFRYTRSFIRQNELKVGSLWNLFTENYQILETEDSLLASRVNCDDDVEPRLSEKVAIDHMLDTGNPEDEMGLRYLIGRSKAKAPIQPDKFDDQEYNLCHFWSNFEIARVDVFNNELYNSYFQYLEEQGGFWRERWGDAPVHSLGLGMLLDIEDVHYFRDIGYRHSTIQHCPKNNLHGQLPYTPAEKRFSRHSWNSPSEGFETGTGCRCRCDRRKSDIEDTAFHCMDRWTELLLTDREPPINALEVEQRIKFDYLHSN</sequence>
<evidence type="ECO:0000313" key="8">
    <source>
        <dbReference type="EMBL" id="CCE93597.1"/>
    </source>
</evidence>
<feature type="transmembrane region" description="Helical" evidence="7">
    <location>
        <begin position="20"/>
        <end position="39"/>
    </location>
</feature>
<evidence type="ECO:0000313" key="9">
    <source>
        <dbReference type="Proteomes" id="UP000005627"/>
    </source>
</evidence>
<proteinExistence type="inferred from homology"/>
<evidence type="ECO:0000256" key="7">
    <source>
        <dbReference type="SAM" id="Phobius"/>
    </source>
</evidence>
<name>G8ZYX2_TORDE</name>
<dbReference type="GO" id="GO:0006487">
    <property type="term" value="P:protein N-linked glycosylation"/>
    <property type="evidence" value="ECO:0007669"/>
    <property type="project" value="TreeGrafter"/>
</dbReference>
<dbReference type="Pfam" id="PF01793">
    <property type="entry name" value="Glyco_transf_15"/>
    <property type="match status" value="2"/>
</dbReference>
<dbReference type="KEGG" id="tdl:TDEL_0G02300"/>
<dbReference type="OrthoDB" id="439943at2759"/>